<dbReference type="NCBIfam" id="NF007912">
    <property type="entry name" value="PRK10625.1"/>
    <property type="match status" value="1"/>
</dbReference>
<dbReference type="Proteomes" id="UP000765845">
    <property type="component" value="Unassembled WGS sequence"/>
</dbReference>
<dbReference type="InterPro" id="IPR023210">
    <property type="entry name" value="NADP_OxRdtase_dom"/>
</dbReference>
<evidence type="ECO:0000313" key="4">
    <source>
        <dbReference type="Proteomes" id="UP000765845"/>
    </source>
</evidence>
<dbReference type="PRINTS" id="PR00069">
    <property type="entry name" value="ALDKETRDTASE"/>
</dbReference>
<dbReference type="InterPro" id="IPR020471">
    <property type="entry name" value="AKR"/>
</dbReference>
<comment type="caution">
    <text evidence="3">The sequence shown here is derived from an EMBL/GenBank/DDBJ whole genome shotgun (WGS) entry which is preliminary data.</text>
</comment>
<keyword evidence="1" id="KW-0560">Oxidoreductase</keyword>
<evidence type="ECO:0000256" key="1">
    <source>
        <dbReference type="ARBA" id="ARBA00023002"/>
    </source>
</evidence>
<dbReference type="InterPro" id="IPR036812">
    <property type="entry name" value="NAD(P)_OxRdtase_dom_sf"/>
</dbReference>
<evidence type="ECO:0000313" key="3">
    <source>
        <dbReference type="EMBL" id="NKI18047.1"/>
    </source>
</evidence>
<dbReference type="InterPro" id="IPR050523">
    <property type="entry name" value="AKR_Detox_Biosynth"/>
</dbReference>
<dbReference type="EMBL" id="JAAWWK010000004">
    <property type="protein sequence ID" value="NKI18047.1"/>
    <property type="molecule type" value="Genomic_DNA"/>
</dbReference>
<sequence length="346" mass="38667">MRYRTLGKSNIEVSEICLGTMTWGQQNSKSEAFAQLDYALSRGVNFIDAAEMYPVPPIPETQGRTEQYIGEWLRERDCREEVVLATKATGPGHAHVRDGRGLNRADLMAALEGSLQRLQTDYVDLYQIHWPNRDTNFFGKLGYQHSDSDSDDAEGEIHEILKTLSELVAAGKIKTVGISNETPWGLMTYLRLADRYNLPRVASIQNPYNLLNRSFEIGLAEMAVREQVGLLAYSPLAFGMLTGKYRNGARPDNARLTLFERFSRYNKPQAVVATEKYCALAEAHNLDPAQMALAFINRQPFLTSNIIGATSMEQLRSNIDSAELVLGEDVLAQIEAIHTELPNPAP</sequence>
<feature type="domain" description="NADP-dependent oxidoreductase" evidence="2">
    <location>
        <begin position="15"/>
        <end position="337"/>
    </location>
</feature>
<name>A0ABX1GFR1_9GAMM</name>
<dbReference type="CDD" id="cd19094">
    <property type="entry name" value="AKR_Tas-like"/>
    <property type="match status" value="1"/>
</dbReference>
<keyword evidence="4" id="KW-1185">Reference proteome</keyword>
<accession>A0ABX1GFR1</accession>
<dbReference type="PANTHER" id="PTHR43364">
    <property type="entry name" value="NADH-SPECIFIC METHYLGLYOXAL REDUCTASE-RELATED"/>
    <property type="match status" value="1"/>
</dbReference>
<dbReference type="Gene3D" id="3.20.20.100">
    <property type="entry name" value="NADP-dependent oxidoreductase domain"/>
    <property type="match status" value="1"/>
</dbReference>
<dbReference type="Pfam" id="PF00248">
    <property type="entry name" value="Aldo_ket_red"/>
    <property type="match status" value="1"/>
</dbReference>
<proteinExistence type="predicted"/>
<dbReference type="PANTHER" id="PTHR43364:SF4">
    <property type="entry name" value="NAD(P)-LINKED OXIDOREDUCTASE SUPERFAMILY PROTEIN"/>
    <property type="match status" value="1"/>
</dbReference>
<gene>
    <name evidence="3" type="ORF">HCU74_11595</name>
</gene>
<dbReference type="SUPFAM" id="SSF51430">
    <property type="entry name" value="NAD(P)-linked oxidoreductase"/>
    <property type="match status" value="1"/>
</dbReference>
<organism evidence="3 4">
    <name type="scientific">Spongiibacter thalassae</name>
    <dbReference type="NCBI Taxonomy" id="2721624"/>
    <lineage>
        <taxon>Bacteria</taxon>
        <taxon>Pseudomonadati</taxon>
        <taxon>Pseudomonadota</taxon>
        <taxon>Gammaproteobacteria</taxon>
        <taxon>Cellvibrionales</taxon>
        <taxon>Spongiibacteraceae</taxon>
        <taxon>Spongiibacter</taxon>
    </lineage>
</organism>
<evidence type="ECO:0000259" key="2">
    <source>
        <dbReference type="Pfam" id="PF00248"/>
    </source>
</evidence>
<protein>
    <submittedName>
        <fullName evidence="3">NADP(H)-dependent aldo-keto reductase</fullName>
    </submittedName>
</protein>
<dbReference type="RefSeq" id="WP_168450580.1">
    <property type="nucleotide sequence ID" value="NZ_JAAWWK010000004.1"/>
</dbReference>
<reference evidence="3 4" key="1">
    <citation type="submission" date="2020-04" db="EMBL/GenBank/DDBJ databases">
        <authorList>
            <person name="Yoon J."/>
        </authorList>
    </citation>
    <scope>NUCLEOTIDE SEQUENCE [LARGE SCALE GENOMIC DNA]</scope>
    <source>
        <strain evidence="3 4">KMU-166</strain>
    </source>
</reference>